<dbReference type="Proteomes" id="UP001565220">
    <property type="component" value="Unassembled WGS sequence"/>
</dbReference>
<accession>A0ABV4DUM7</accession>
<reference evidence="3 4" key="1">
    <citation type="submission" date="2024-08" db="EMBL/GenBank/DDBJ databases">
        <title>Clostridium lapicellarii sp. nov., and Clostridium renhuaiense sp. nov., two species isolated from the mud in a fermentation cellar used for producing sauce-flavour Chinese liquors.</title>
        <authorList>
            <person name="Yang F."/>
            <person name="Wang H."/>
            <person name="Chen L.Q."/>
            <person name="Zhou N."/>
            <person name="Lu J.J."/>
            <person name="Pu X.X."/>
            <person name="Wan B."/>
            <person name="Wang L."/>
            <person name="Liu S.J."/>
        </authorList>
    </citation>
    <scope>NUCLEOTIDE SEQUENCE [LARGE SCALE GENOMIC DNA]</scope>
    <source>
        <strain evidence="3 4">MT-113</strain>
    </source>
</reference>
<organism evidence="3 4">
    <name type="scientific">Clostridium lapidicellarium</name>
    <dbReference type="NCBI Taxonomy" id="3240931"/>
    <lineage>
        <taxon>Bacteria</taxon>
        <taxon>Bacillati</taxon>
        <taxon>Bacillota</taxon>
        <taxon>Clostridia</taxon>
        <taxon>Eubacteriales</taxon>
        <taxon>Clostridiaceae</taxon>
        <taxon>Clostridium</taxon>
    </lineage>
</organism>
<gene>
    <name evidence="3" type="ORF">AB8S09_04675</name>
</gene>
<keyword evidence="1" id="KW-0175">Coiled coil</keyword>
<dbReference type="EMBL" id="JBGFFE010000004">
    <property type="protein sequence ID" value="MEY8762943.1"/>
    <property type="molecule type" value="Genomic_DNA"/>
</dbReference>
<evidence type="ECO:0000259" key="2">
    <source>
        <dbReference type="Pfam" id="PF02591"/>
    </source>
</evidence>
<name>A0ABV4DUM7_9CLOT</name>
<feature type="domain" description="C4-type zinc ribbon" evidence="2">
    <location>
        <begin position="198"/>
        <end position="230"/>
    </location>
</feature>
<sequence length="237" mass="27967">MLDLLLKIQQDREIIKKAEKVLKERPNNDFMKEKKKQFDEKKSEYKNVDSKLKMVKESIEQFEKKLQDVRKELKQEEDKLYGNMKYDLKFINTLEKSIKLKEDEIKDLEEKSLDMMCEEEDLSKERDVLRKKLIDIKDEFYENKKFGNDKIIETKKNMEEAEKDILNCEKKLPPRLLDKFNELCSVKGTGAAKILNGVCSGCRMKVSAVTIDEIKNHKNIVYCDNCGRIIYYGGDSK</sequence>
<dbReference type="InterPro" id="IPR003743">
    <property type="entry name" value="Zf-RING_7"/>
</dbReference>
<evidence type="ECO:0000313" key="3">
    <source>
        <dbReference type="EMBL" id="MEY8762943.1"/>
    </source>
</evidence>
<protein>
    <submittedName>
        <fullName evidence="3">Zinc ribbon domain-containing protein</fullName>
    </submittedName>
</protein>
<evidence type="ECO:0000256" key="1">
    <source>
        <dbReference type="SAM" id="Coils"/>
    </source>
</evidence>
<proteinExistence type="predicted"/>
<comment type="caution">
    <text evidence="3">The sequence shown here is derived from an EMBL/GenBank/DDBJ whole genome shotgun (WGS) entry which is preliminary data.</text>
</comment>
<dbReference type="Pfam" id="PF02591">
    <property type="entry name" value="Zn_ribbon_9"/>
    <property type="match status" value="1"/>
</dbReference>
<evidence type="ECO:0000313" key="4">
    <source>
        <dbReference type="Proteomes" id="UP001565220"/>
    </source>
</evidence>
<dbReference type="RefSeq" id="WP_369868564.1">
    <property type="nucleotide sequence ID" value="NZ_JBGFFE010000004.1"/>
</dbReference>
<feature type="coiled-coil region" evidence="1">
    <location>
        <begin position="31"/>
        <end position="171"/>
    </location>
</feature>
<dbReference type="Gene3D" id="1.10.287.1490">
    <property type="match status" value="1"/>
</dbReference>
<keyword evidence="4" id="KW-1185">Reference proteome</keyword>